<dbReference type="RefSeq" id="WP_206577770.1">
    <property type="nucleotide sequence ID" value="NZ_JAFKCT010000003.1"/>
</dbReference>
<keyword evidence="2" id="KW-1185">Reference proteome</keyword>
<comment type="caution">
    <text evidence="1">The sequence shown here is derived from an EMBL/GenBank/DDBJ whole genome shotgun (WGS) entry which is preliminary data.</text>
</comment>
<proteinExistence type="predicted"/>
<dbReference type="EMBL" id="JAFKCT010000003">
    <property type="protein sequence ID" value="MBN7810982.1"/>
    <property type="molecule type" value="Genomic_DNA"/>
</dbReference>
<dbReference type="Proteomes" id="UP000664317">
    <property type="component" value="Unassembled WGS sequence"/>
</dbReference>
<reference evidence="1 2" key="1">
    <citation type="submission" date="2021-03" db="EMBL/GenBank/DDBJ databases">
        <title>novel species isolated from a fishpond in China.</title>
        <authorList>
            <person name="Lu H."/>
            <person name="Cai Z."/>
        </authorList>
    </citation>
    <scope>NUCLEOTIDE SEQUENCE [LARGE SCALE GENOMIC DNA]</scope>
    <source>
        <strain evidence="1 2">H41</strain>
    </source>
</reference>
<accession>A0ABS3C1I4</accession>
<evidence type="ECO:0000313" key="2">
    <source>
        <dbReference type="Proteomes" id="UP000664317"/>
    </source>
</evidence>
<sequence length="115" mass="12938">MPTAFPFVYGHIATELSCLRQSSTAGLKPRIFQIQIKIPLERSAGDYFCIFNPTNSWRDSRETPKSPRKISCEGQFGNGKANAFYTGQNPKTYLVDPETETALKIYAVETPQMQV</sequence>
<organism evidence="1 2">
    <name type="scientific">Algoriphagus oliviformis</name>
    <dbReference type="NCBI Taxonomy" id="2811231"/>
    <lineage>
        <taxon>Bacteria</taxon>
        <taxon>Pseudomonadati</taxon>
        <taxon>Bacteroidota</taxon>
        <taxon>Cytophagia</taxon>
        <taxon>Cytophagales</taxon>
        <taxon>Cyclobacteriaceae</taxon>
        <taxon>Algoriphagus</taxon>
    </lineage>
</organism>
<gene>
    <name evidence="1" type="ORF">J0A68_08450</name>
</gene>
<protein>
    <submittedName>
        <fullName evidence="1">Uncharacterized protein</fullName>
    </submittedName>
</protein>
<evidence type="ECO:0000313" key="1">
    <source>
        <dbReference type="EMBL" id="MBN7810982.1"/>
    </source>
</evidence>
<name>A0ABS3C1I4_9BACT</name>